<feature type="domain" description="Myb-like" evidence="9">
    <location>
        <begin position="63"/>
        <end position="113"/>
    </location>
</feature>
<feature type="compositionally biased region" description="Low complexity" evidence="8">
    <location>
        <begin position="174"/>
        <end position="184"/>
    </location>
</feature>
<dbReference type="SMART" id="SM00717">
    <property type="entry name" value="SANT"/>
    <property type="match status" value="2"/>
</dbReference>
<dbReference type="Gene3D" id="1.10.10.60">
    <property type="entry name" value="Homeodomain-like"/>
    <property type="match status" value="2"/>
</dbReference>
<accession>A0A8T0XFC6</accession>
<dbReference type="InterPro" id="IPR001005">
    <property type="entry name" value="SANT/Myb"/>
</dbReference>
<dbReference type="GO" id="GO:0003677">
    <property type="term" value="F:DNA binding"/>
    <property type="evidence" value="ECO:0007669"/>
    <property type="project" value="UniProtKB-KW"/>
</dbReference>
<evidence type="ECO:0000256" key="8">
    <source>
        <dbReference type="SAM" id="MobiDB-lite"/>
    </source>
</evidence>
<evidence type="ECO:0000256" key="6">
    <source>
        <dbReference type="ARBA" id="ARBA00023163"/>
    </source>
</evidence>
<evidence type="ECO:0000259" key="9">
    <source>
        <dbReference type="PROSITE" id="PS50090"/>
    </source>
</evidence>
<evidence type="ECO:0000256" key="1">
    <source>
        <dbReference type="ARBA" id="ARBA00004123"/>
    </source>
</evidence>
<feature type="domain" description="HTH myb-type" evidence="10">
    <location>
        <begin position="63"/>
        <end position="117"/>
    </location>
</feature>
<keyword evidence="3" id="KW-0805">Transcription regulation</keyword>
<reference evidence="11" key="1">
    <citation type="submission" date="2020-05" db="EMBL/GenBank/DDBJ databases">
        <title>WGS assembly of Panicum virgatum.</title>
        <authorList>
            <person name="Lovell J.T."/>
            <person name="Jenkins J."/>
            <person name="Shu S."/>
            <person name="Juenger T.E."/>
            <person name="Schmutz J."/>
        </authorList>
    </citation>
    <scope>NUCLEOTIDE SEQUENCE</scope>
    <source>
        <strain evidence="11">AP13</strain>
    </source>
</reference>
<evidence type="ECO:0000313" key="12">
    <source>
        <dbReference type="Proteomes" id="UP000823388"/>
    </source>
</evidence>
<feature type="domain" description="HTH myb-type" evidence="10">
    <location>
        <begin position="10"/>
        <end position="62"/>
    </location>
</feature>
<evidence type="ECO:0000259" key="10">
    <source>
        <dbReference type="PROSITE" id="PS51294"/>
    </source>
</evidence>
<dbReference type="OrthoDB" id="2143914at2759"/>
<keyword evidence="4" id="KW-0238">DNA-binding</keyword>
<feature type="compositionally biased region" description="Low complexity" evidence="8">
    <location>
        <begin position="152"/>
        <end position="167"/>
    </location>
</feature>
<dbReference type="SUPFAM" id="SSF46689">
    <property type="entry name" value="Homeodomain-like"/>
    <property type="match status" value="1"/>
</dbReference>
<evidence type="ECO:0000256" key="7">
    <source>
        <dbReference type="ARBA" id="ARBA00023242"/>
    </source>
</evidence>
<keyword evidence="2" id="KW-0677">Repeat</keyword>
<dbReference type="PROSITE" id="PS51294">
    <property type="entry name" value="HTH_MYB"/>
    <property type="match status" value="2"/>
</dbReference>
<dbReference type="GO" id="GO:0005634">
    <property type="term" value="C:nucleus"/>
    <property type="evidence" value="ECO:0007669"/>
    <property type="project" value="UniProtKB-SubCell"/>
</dbReference>
<evidence type="ECO:0000313" key="11">
    <source>
        <dbReference type="EMBL" id="KAG2660172.1"/>
    </source>
</evidence>
<comment type="subcellular location">
    <subcellularLocation>
        <location evidence="1">Nucleus</location>
    </subcellularLocation>
</comment>
<dbReference type="FunFam" id="1.10.10.60:FF:000371">
    <property type="entry name" value="MYB transcription factor"/>
    <property type="match status" value="1"/>
</dbReference>
<feature type="domain" description="Myb-like" evidence="9">
    <location>
        <begin position="10"/>
        <end position="62"/>
    </location>
</feature>
<evidence type="ECO:0000256" key="5">
    <source>
        <dbReference type="ARBA" id="ARBA00023159"/>
    </source>
</evidence>
<dbReference type="CDD" id="cd00167">
    <property type="entry name" value="SANT"/>
    <property type="match status" value="2"/>
</dbReference>
<dbReference type="EMBL" id="CM029037">
    <property type="protein sequence ID" value="KAG2660172.1"/>
    <property type="molecule type" value="Genomic_DNA"/>
</dbReference>
<dbReference type="Proteomes" id="UP000823388">
    <property type="component" value="Chromosome 1K"/>
</dbReference>
<dbReference type="InterPro" id="IPR017930">
    <property type="entry name" value="Myb_dom"/>
</dbReference>
<name>A0A8T0XFC6_PANVG</name>
<evidence type="ECO:0000256" key="2">
    <source>
        <dbReference type="ARBA" id="ARBA00022737"/>
    </source>
</evidence>
<dbReference type="PROSITE" id="PS50090">
    <property type="entry name" value="MYB_LIKE"/>
    <property type="match status" value="2"/>
</dbReference>
<organism evidence="11 12">
    <name type="scientific">Panicum virgatum</name>
    <name type="common">Blackwell switchgrass</name>
    <dbReference type="NCBI Taxonomy" id="38727"/>
    <lineage>
        <taxon>Eukaryota</taxon>
        <taxon>Viridiplantae</taxon>
        <taxon>Streptophyta</taxon>
        <taxon>Embryophyta</taxon>
        <taxon>Tracheophyta</taxon>
        <taxon>Spermatophyta</taxon>
        <taxon>Magnoliopsida</taxon>
        <taxon>Liliopsida</taxon>
        <taxon>Poales</taxon>
        <taxon>Poaceae</taxon>
        <taxon>PACMAD clade</taxon>
        <taxon>Panicoideae</taxon>
        <taxon>Panicodae</taxon>
        <taxon>Paniceae</taxon>
        <taxon>Panicinae</taxon>
        <taxon>Panicum</taxon>
        <taxon>Panicum sect. Hiantes</taxon>
    </lineage>
</organism>
<evidence type="ECO:0000256" key="4">
    <source>
        <dbReference type="ARBA" id="ARBA00023125"/>
    </source>
</evidence>
<dbReference type="InterPro" id="IPR051953">
    <property type="entry name" value="Plant_SW-associated_TFs"/>
</dbReference>
<keyword evidence="7" id="KW-0539">Nucleus</keyword>
<proteinExistence type="predicted"/>
<dbReference type="Pfam" id="PF00249">
    <property type="entry name" value="Myb_DNA-binding"/>
    <property type="match status" value="2"/>
</dbReference>
<dbReference type="InterPro" id="IPR009057">
    <property type="entry name" value="Homeodomain-like_sf"/>
</dbReference>
<feature type="compositionally biased region" description="Basic and acidic residues" evidence="8">
    <location>
        <begin position="141"/>
        <end position="151"/>
    </location>
</feature>
<feature type="region of interest" description="Disordered" evidence="8">
    <location>
        <begin position="119"/>
        <end position="184"/>
    </location>
</feature>
<comment type="caution">
    <text evidence="11">The sequence shown here is derived from an EMBL/GenBank/DDBJ whole genome shotgun (WGS) entry which is preliminary data.</text>
</comment>
<keyword evidence="5" id="KW-0010">Activator</keyword>
<dbReference type="PANTHER" id="PTHR47997">
    <property type="entry name" value="MYB DOMAIN PROTEIN 55"/>
    <property type="match status" value="1"/>
</dbReference>
<dbReference type="PANTHER" id="PTHR47997:SF11">
    <property type="entry name" value="TRANSCRIPTION FACTOR LAF1"/>
    <property type="match status" value="1"/>
</dbReference>
<keyword evidence="12" id="KW-1185">Reference proteome</keyword>
<gene>
    <name evidence="11" type="ORF">PVAP13_1KG410400</name>
</gene>
<protein>
    <submittedName>
        <fullName evidence="11">Uncharacterized protein</fullName>
    </submittedName>
</protein>
<dbReference type="FunFam" id="1.10.10.60:FF:000077">
    <property type="entry name" value="MYB transcription factor"/>
    <property type="match status" value="1"/>
</dbReference>
<evidence type="ECO:0000256" key="3">
    <source>
        <dbReference type="ARBA" id="ARBA00023015"/>
    </source>
</evidence>
<dbReference type="GO" id="GO:0045893">
    <property type="term" value="P:positive regulation of DNA-templated transcription"/>
    <property type="evidence" value="ECO:0007669"/>
    <property type="project" value="UniProtKB-ARBA"/>
</dbReference>
<keyword evidence="6" id="KW-0804">Transcription</keyword>
<sequence length="305" mass="32221">MVCKACDKPKPNYRKGLWSPEEDEKLRDYILRHGHGCWSALPAKAGLHRNGKSCRLRWINYLRPGLKHGMFSPEEEETVMSLHATLGNKWSRIARHLPGRTDNEVKNYWNSYLKKRVEAGAKEGPGTPAPPATSSGAGDTEDSRQSAKPGEDGAAAADGPADSGGSSEPRESSSADSSCLTGPPAAACRPHAPPVAPKVMFADWLDMDVVDCLGGGPGAAAPGLDAASAGAVGASDQHHRQVMSQGSVQVDGPCGVDVSLHGFGDSGASCWEFQEHFDGIGIGIDQMSTTGFCDLLSMSDYFGLN</sequence>
<dbReference type="AlphaFoldDB" id="A0A8T0XFC6"/>